<evidence type="ECO:0000313" key="1">
    <source>
        <dbReference type="EMBL" id="CAG6624834.1"/>
    </source>
</evidence>
<protein>
    <submittedName>
        <fullName evidence="1">Uncharacterized protein</fullName>
    </submittedName>
</protein>
<organism evidence="1">
    <name type="scientific">Cacopsylla melanoneura</name>
    <dbReference type="NCBI Taxonomy" id="428564"/>
    <lineage>
        <taxon>Eukaryota</taxon>
        <taxon>Metazoa</taxon>
        <taxon>Ecdysozoa</taxon>
        <taxon>Arthropoda</taxon>
        <taxon>Hexapoda</taxon>
        <taxon>Insecta</taxon>
        <taxon>Pterygota</taxon>
        <taxon>Neoptera</taxon>
        <taxon>Paraneoptera</taxon>
        <taxon>Hemiptera</taxon>
        <taxon>Sternorrhyncha</taxon>
        <taxon>Psylloidea</taxon>
        <taxon>Psyllidae</taxon>
        <taxon>Psyllinae</taxon>
        <taxon>Cacopsylla</taxon>
    </lineage>
</organism>
<name>A0A8D8Q489_9HEMI</name>
<dbReference type="AlphaFoldDB" id="A0A8D8Q489"/>
<dbReference type="EMBL" id="HBUF01058232">
    <property type="protein sequence ID" value="CAG6624835.1"/>
    <property type="molecule type" value="Transcribed_RNA"/>
</dbReference>
<sequence>MGKKKLEILKISISRQKLYLVRYFKTNLHILFIKVRRGQPFFGRGPIPGPHKRGPLAEFRMKYLININRTYRNSNMVTILNNMDVIVFPNYPRTGNSPNWGRGPFLDQ</sequence>
<reference evidence="1" key="1">
    <citation type="submission" date="2021-05" db="EMBL/GenBank/DDBJ databases">
        <authorList>
            <person name="Alioto T."/>
            <person name="Alioto T."/>
            <person name="Gomez Garrido J."/>
        </authorList>
    </citation>
    <scope>NUCLEOTIDE SEQUENCE</scope>
</reference>
<dbReference type="EMBL" id="HBUF01058230">
    <property type="protein sequence ID" value="CAG6624833.1"/>
    <property type="molecule type" value="Transcribed_RNA"/>
</dbReference>
<proteinExistence type="predicted"/>
<accession>A0A8D8Q489</accession>
<dbReference type="EMBL" id="HBUF01058231">
    <property type="protein sequence ID" value="CAG6624834.1"/>
    <property type="molecule type" value="Transcribed_RNA"/>
</dbReference>